<organism evidence="12 13">
    <name type="scientific">Vreelandella gomseomensis</name>
    <dbReference type="NCBI Taxonomy" id="370766"/>
    <lineage>
        <taxon>Bacteria</taxon>
        <taxon>Pseudomonadati</taxon>
        <taxon>Pseudomonadota</taxon>
        <taxon>Gammaproteobacteria</taxon>
        <taxon>Oceanospirillales</taxon>
        <taxon>Halomonadaceae</taxon>
        <taxon>Vreelandella</taxon>
    </lineage>
</organism>
<evidence type="ECO:0000256" key="8">
    <source>
        <dbReference type="ARBA" id="ARBA00023136"/>
    </source>
</evidence>
<keyword evidence="8 9" id="KW-0472">Membrane</keyword>
<evidence type="ECO:0000256" key="2">
    <source>
        <dbReference type="ARBA" id="ARBA00009477"/>
    </source>
</evidence>
<gene>
    <name evidence="12" type="ORF">QC815_14000</name>
</gene>
<evidence type="ECO:0000259" key="11">
    <source>
        <dbReference type="Pfam" id="PF26002"/>
    </source>
</evidence>
<dbReference type="PRINTS" id="PR01490">
    <property type="entry name" value="RTXTOXIND"/>
</dbReference>
<dbReference type="EMBL" id="JARWAI010000011">
    <property type="protein sequence ID" value="MDR5876028.1"/>
    <property type="molecule type" value="Genomic_DNA"/>
</dbReference>
<feature type="transmembrane region" description="Helical" evidence="9">
    <location>
        <begin position="15"/>
        <end position="36"/>
    </location>
</feature>
<dbReference type="PANTHER" id="PTHR30386">
    <property type="entry name" value="MEMBRANE FUSION SUBUNIT OF EMRAB-TOLC MULTIDRUG EFFLUX PUMP"/>
    <property type="match status" value="1"/>
</dbReference>
<dbReference type="NCBIfam" id="TIGR01843">
    <property type="entry name" value="type_I_hlyD"/>
    <property type="match status" value="1"/>
</dbReference>
<sequence length="441" mass="49120">MTHHLKPMNIRSPTLHGTIFFTVLVFAIILLMSFVLKIEVVAKGQGRVLPISRVQVVQPEFSGRITAIHIKNGDSVEKGDVLIEFDPTEALTELGTIQAEEDRLRIEMARIDAMVDALDLDPATHDFIDQSLAGFSPPSDLDEHVFAEEQRKLLLAEVNDLLASLEQIDAREETNRRSEAVTSANIARVNAVLEIQSERLQAIEQLVERGATSRSDFLDVQEGFTRLESERGVYQSELGQKAAERMALESERRRIKADLRSSLLDRYAEIDARLATLSEKERAAIRRVDAATLEAPASGVVDQLKVFTLGGIAESGAELLRIVPTDAKVEVEGTFSNQDIGFMKVGQQANIRLSAYPSERFGFIQGVVSDIAADSSESKKGKWRYVVRIQPEQNYLEMGAERLYLRPGMTAKVDAITDHRRIISYFFAPIVEAVQNSLGER</sequence>
<keyword evidence="3 9" id="KW-0813">Transport</keyword>
<dbReference type="InterPro" id="IPR058982">
    <property type="entry name" value="Beta-barrel_AprE"/>
</dbReference>
<keyword evidence="6 9" id="KW-0812">Transmembrane</keyword>
<feature type="domain" description="AprE-like long alpha-helical hairpin" evidence="10">
    <location>
        <begin position="92"/>
        <end position="284"/>
    </location>
</feature>
<dbReference type="InterPro" id="IPR058781">
    <property type="entry name" value="HH_AprE-like"/>
</dbReference>
<keyword evidence="7 9" id="KW-1133">Transmembrane helix</keyword>
<dbReference type="SUPFAM" id="SSF111369">
    <property type="entry name" value="HlyD-like secretion proteins"/>
    <property type="match status" value="1"/>
</dbReference>
<dbReference type="InterPro" id="IPR050739">
    <property type="entry name" value="MFP"/>
</dbReference>
<keyword evidence="13" id="KW-1185">Reference proteome</keyword>
<dbReference type="Proteomes" id="UP001269267">
    <property type="component" value="Unassembled WGS sequence"/>
</dbReference>
<evidence type="ECO:0000256" key="3">
    <source>
        <dbReference type="ARBA" id="ARBA00022448"/>
    </source>
</evidence>
<dbReference type="Pfam" id="PF25994">
    <property type="entry name" value="HH_AprE"/>
    <property type="match status" value="1"/>
</dbReference>
<dbReference type="RefSeq" id="WP_310540439.1">
    <property type="nucleotide sequence ID" value="NZ_JARWAI010000011.1"/>
</dbReference>
<evidence type="ECO:0000256" key="1">
    <source>
        <dbReference type="ARBA" id="ARBA00004377"/>
    </source>
</evidence>
<evidence type="ECO:0000256" key="4">
    <source>
        <dbReference type="ARBA" id="ARBA00022475"/>
    </source>
</evidence>
<evidence type="ECO:0000256" key="5">
    <source>
        <dbReference type="ARBA" id="ARBA00022519"/>
    </source>
</evidence>
<protein>
    <recommendedName>
        <fullName evidence="9">Membrane fusion protein (MFP) family protein</fullName>
    </recommendedName>
</protein>
<evidence type="ECO:0000256" key="6">
    <source>
        <dbReference type="ARBA" id="ARBA00022692"/>
    </source>
</evidence>
<evidence type="ECO:0000313" key="13">
    <source>
        <dbReference type="Proteomes" id="UP001269267"/>
    </source>
</evidence>
<comment type="caution">
    <text evidence="12">The sequence shown here is derived from an EMBL/GenBank/DDBJ whole genome shotgun (WGS) entry which is preliminary data.</text>
</comment>
<dbReference type="PANTHER" id="PTHR30386:SF26">
    <property type="entry name" value="TRANSPORT PROTEIN COMB"/>
    <property type="match status" value="1"/>
</dbReference>
<keyword evidence="4 9" id="KW-1003">Cell membrane</keyword>
<feature type="domain" description="AprE-like beta-barrel" evidence="11">
    <location>
        <begin position="331"/>
        <end position="417"/>
    </location>
</feature>
<reference evidence="12 13" key="1">
    <citation type="submission" date="2023-04" db="EMBL/GenBank/DDBJ databases">
        <title>A long-awaited taxogenomic arrangement of the family Halomonadaceae.</title>
        <authorList>
            <person name="De La Haba R."/>
            <person name="Chuvochina M."/>
            <person name="Wittouck S."/>
            <person name="Arahal D.R."/>
            <person name="Sanchez-Porro C."/>
            <person name="Hugenholtz P."/>
            <person name="Ventosa A."/>
        </authorList>
    </citation>
    <scope>NUCLEOTIDE SEQUENCE [LARGE SCALE GENOMIC DNA]</scope>
    <source>
        <strain evidence="12 13">DSM 18042</strain>
    </source>
</reference>
<evidence type="ECO:0000259" key="10">
    <source>
        <dbReference type="Pfam" id="PF25994"/>
    </source>
</evidence>
<proteinExistence type="inferred from homology"/>
<comment type="similarity">
    <text evidence="2 9">Belongs to the membrane fusion protein (MFP) (TC 8.A.1) family.</text>
</comment>
<comment type="subcellular location">
    <subcellularLocation>
        <location evidence="1 9">Cell inner membrane</location>
        <topology evidence="1 9">Single-pass membrane protein</topology>
    </subcellularLocation>
</comment>
<accession>A0ABU1GEW8</accession>
<dbReference type="Pfam" id="PF26002">
    <property type="entry name" value="Beta-barrel_AprE"/>
    <property type="match status" value="1"/>
</dbReference>
<dbReference type="InterPro" id="IPR010129">
    <property type="entry name" value="T1SS_HlyD"/>
</dbReference>
<dbReference type="Gene3D" id="2.40.50.100">
    <property type="match status" value="1"/>
</dbReference>
<dbReference type="Gene3D" id="2.40.30.170">
    <property type="match status" value="1"/>
</dbReference>
<evidence type="ECO:0000256" key="9">
    <source>
        <dbReference type="RuleBase" id="RU365093"/>
    </source>
</evidence>
<evidence type="ECO:0000313" key="12">
    <source>
        <dbReference type="EMBL" id="MDR5876028.1"/>
    </source>
</evidence>
<name>A0ABU1GEW8_9GAMM</name>
<keyword evidence="5 9" id="KW-0997">Cell inner membrane</keyword>
<evidence type="ECO:0000256" key="7">
    <source>
        <dbReference type="ARBA" id="ARBA00022989"/>
    </source>
</evidence>